<dbReference type="InterPro" id="IPR029063">
    <property type="entry name" value="SAM-dependent_MTases_sf"/>
</dbReference>
<feature type="region of interest" description="Disordered" evidence="2">
    <location>
        <begin position="267"/>
        <end position="400"/>
    </location>
</feature>
<dbReference type="InterPro" id="IPR001650">
    <property type="entry name" value="Helicase_C-like"/>
</dbReference>
<keyword evidence="1" id="KW-0175">Coiled coil</keyword>
<organism evidence="4">
    <name type="scientific">uncultured Eubacteriales bacterium</name>
    <dbReference type="NCBI Taxonomy" id="172733"/>
    <lineage>
        <taxon>Bacteria</taxon>
        <taxon>Bacillati</taxon>
        <taxon>Bacillota</taxon>
        <taxon>Clostridia</taxon>
        <taxon>Eubacteriales</taxon>
        <taxon>environmental samples</taxon>
    </lineage>
</organism>
<name>A0A212JMY8_9FIRM</name>
<dbReference type="InterPro" id="IPR000330">
    <property type="entry name" value="SNF2_N"/>
</dbReference>
<protein>
    <recommendedName>
        <fullName evidence="3">Helicase C-terminal domain-containing protein</fullName>
    </recommendedName>
</protein>
<feature type="coiled-coil region" evidence="1">
    <location>
        <begin position="2829"/>
        <end position="2863"/>
    </location>
</feature>
<dbReference type="SMART" id="SM00487">
    <property type="entry name" value="DEXDc"/>
    <property type="match status" value="1"/>
</dbReference>
<dbReference type="EMBL" id="FLUN01000001">
    <property type="protein sequence ID" value="SBW00768.1"/>
    <property type="molecule type" value="Genomic_DNA"/>
</dbReference>
<feature type="region of interest" description="Disordered" evidence="2">
    <location>
        <begin position="2895"/>
        <end position="2917"/>
    </location>
</feature>
<dbReference type="Gene3D" id="3.40.50.150">
    <property type="entry name" value="Vaccinia Virus protein VP39"/>
    <property type="match status" value="1"/>
</dbReference>
<dbReference type="SUPFAM" id="SSF53335">
    <property type="entry name" value="S-adenosyl-L-methionine-dependent methyltransferases"/>
    <property type="match status" value="1"/>
</dbReference>
<reference evidence="4" key="1">
    <citation type="submission" date="2016-04" db="EMBL/GenBank/DDBJ databases">
        <authorList>
            <person name="Evans L.H."/>
            <person name="Alamgir A."/>
            <person name="Owens N."/>
            <person name="Weber N.D."/>
            <person name="Virtaneva K."/>
            <person name="Barbian K."/>
            <person name="Babar A."/>
            <person name="Rosenke K."/>
        </authorList>
    </citation>
    <scope>NUCLEOTIDE SEQUENCE</scope>
    <source>
        <strain evidence="4">86</strain>
    </source>
</reference>
<dbReference type="InterPro" id="IPR014001">
    <property type="entry name" value="Helicase_ATP-bd"/>
</dbReference>
<evidence type="ECO:0000256" key="1">
    <source>
        <dbReference type="SAM" id="Coils"/>
    </source>
</evidence>
<sequence>MASKYQLITDLYESTIQAVTNTPVAWTAFLRSACRNYKCRFDEQILIYAQRPDATAVLEIEKWNEQFGRWVNRGATGIAVFDDEHDGRYRLKHYFDISDTHESRFARRVPLWQMEPRFESEVIESLENSFGELEDKATLADALISAARNAVDDNLSDYLNELMYCREDSFLEELDELNIEVEYRTALQNSVAYMLLTRCGIDTEDYLEPQDFRYAADFNTRSTVNALGLATSDIAELCLLEIAATVRNLRIQERDVNRTFAKPEAPAYSIPIKQNDERSADNGTDLSDGGRLPRTESDRAGGIPRNPWQIRIAPQEVSEAAPPRSVPESPDGGDAERTPDGDRADGHGPDGAAHRADGGGAGRDGEAESREPNAMDGADEQHPALGRGIDSQRPDLQLKPLPTVSDQLTIFGEAEEPAKAESSAFSISQQIIDEVLTSGGNELNSPLRIVSYFKKDYPTAENADFLRQEYERGGKGFIFGGNHVSVWFDESGIRIATGNTILTPVATLVTYEQAAKRIRELLDMGRYMPQSELDKADSLEIKTLAEQLWYLEHDLMDGMAIPGMDKEIFKGGFPDSTTRIAEFIAQPGHQIAIIDGLKFLAAYEQDNSVLRFRFSVRHLRHALTGLVDLQREPLLFTADETASTARAAFITQDEVDQVLMRGGNISHGKFRIYSYFLQGHTAKEKADFLKKEYGIGGNSRLGFDEWHDSKGIAYSRENNHMPYDKVILTWPRVVRRIDELIAEGRYMSQRELDHIPEYEKEELAREVVSFYPYQPEDLPRPFPNAVSDYGERVKIVRPQLDQPERVAKILSQMADILDNTADFDRNYTFMQEAFSHLTSWQNGTFSLFTPVEPTEQAQAAASAQPVAPATSPIDEAGEYDLQLGATVYLGIEEYEINAFDDARVELRDAAMPLFTRELPRDEFDRRLRENRLNDGLIKAKPDPVAPSAAADTPRVLYKKYLTELVEEIARSEIYPFLRDPDTEPDEAEDAIGAFVDAAAAAESHPGLEEALALSGFREWLIEDILDRTYQDVPIGSDGVELHERDADTADWVQRPPLEEQIREDLSLRGFVVSDEFIAVGIETYSSDYGMGDHEAIAEFIESEYLNEEPMPDQEPESYTPKKGDRYEIQGRLFVVDMVDTDWETVSLRDTTFQSNTGFPIFRSESLDFIRMYDPLQPEPEPITPSQAKEPISGLKEIVIDLRPRGDEPPVHSPRFAPKRVSYVDVISSNPPRVDIADKTHAYGIWDSESNHYLKNDDQSYLVFDTLDEADQYADTLNKDTITPAWEKPKPRSRTQTFDPHPEIPQASRHNFIITDDALGIGGEKAKYRYNVEAIKTLQAVESENRFATPEEQDILSRYVGWGGLADVFDEEKSSWANEHLELKALLSPDEYASARASTVNAHYTTPVVIKAIYQAVENMGFKTGNILEPSCGIGNFFGLVPESMEGSRLYGVELDSVTGRIAQQLYQKNSIAVQGFEKTNLPDSFFDLAVGNVPFGQYKVLDKRYDKLKFSIHDYFFAKTLDKVRPGGVIAFVTSKYTMDKQNPDIRKYIAQRADLLGAIRLPNNAFKANAGTEVTADIIFLQKRDRMIDIEPDWVHLGKTEDGIPLNSYFLEHPDMLLGEMTTQSTAYGHDTTCKPFENADLSALLHNAIANIHAEIPDYERGEDEPEEDNSIPADPSVRNFSYTLADGKIYYRQDSRMVPVEMPVTAQNRVKGLVELRECVRRLIEYQAEDYPESDIRTEQAKLNKLYDGFTKKYGLINSRGNSMAFGQDSAYCLLCSLEIIDENGELERKADMFQKRTIKPHIPITHVDTASEALAVSMSEKARVDLEYMAELTGQSRDTLIKALEGVIFLNVGAADSQDKAYVTADEYLSGNVREKLVHAKAAQAALGDGALGVNVRALEAAIPPDLTAAEISVRLGATWLPEDVIQKFMYELLQTSGYARDRTKVHYSDRLGEWSITEKNADRSNIHSFNTYGTQRINAYKIIEDSLNLRDVRVFDKVYDPDGTEKRVLNKKETAIAQAKQEIIRAKFEEWIWKDPARRERLCRIYNDRFNSIRPREYDGSHIKFVGMNPEIVLRKHQIDAIAHILYGGNTLLAHEVGAGKTYEMVAAAMESKRLGLCNKSLIVVPNHITEQWSGEFLQLYPSANILVATKKDFETKNRKKFCARISTGDYDAVIIGHSQFEKIPMSMERQRHMIDRQIDDLVDAIDETKRNKGERYTIKQLEQMKKSLEVKLAKLNDQSRKDNVVTFEELGVDRLFIDEAHYFKNLFLITKMRNVGGIAQVEAQKSSDLFMKTQYLDELTGGRGTVFATGTPISNSMVEMYTMQRYLQYKALVQNGLQHFDAWASTFGETVTAIELAPEGTGYRAKTRFAKFYNLPELMSMFRMVADIQTADTLHLPVPKANFHTEVIKPSQWQQDMIAELAERAERIRNREVNPATDNMLKVTNDGRKLALDQRLINPLLPDDPDGKVSACAANVFRIWEQHREKRLTQLVFCDLSTPKGKKSPIEMKESDGTFVMDEAQFWNVYEDLKAKLTAKGIPEHEIAFIHNADTEAKKKELFAKVRKGQIRVLMGSTQKMGAGTNVQDRLGALHDLDCPWRPSDLAQRLGRIVRQGNKNDEVDIFRYVTEGTFDSYLYQLVENKQKFISQIMTSKLPVRSAEDVDETALSYAEIKALATGNPLIIEKCQLEMDVNKLKILHASHLSQKYALEDKILKEYPQEIKRQTERITGYKTDAETAAKHPADKDHFPPMKIGGISYAEKAEAGKAIIESCKAMTSPDPVALGEYRGFQMILSFDSFAKEYRVTLSGALSHTVALGSDIHGNITRLDNALERFAESLQSCEARLEESKTQLETAKGEVDRPFPQEQEYADKSARLKALNILLNMDEKNNEILDTEPDESDMEPVKTQAWAR</sequence>
<dbReference type="PANTHER" id="PTHR41313:SF1">
    <property type="entry name" value="DNA METHYLASE ADENINE-SPECIFIC DOMAIN-CONTAINING PROTEIN"/>
    <property type="match status" value="1"/>
</dbReference>
<dbReference type="Pfam" id="PF00271">
    <property type="entry name" value="Helicase_C"/>
    <property type="match status" value="1"/>
</dbReference>
<feature type="domain" description="Helicase C-terminal" evidence="3">
    <location>
        <begin position="2493"/>
        <end position="2662"/>
    </location>
</feature>
<evidence type="ECO:0000259" key="3">
    <source>
        <dbReference type="PROSITE" id="PS51194"/>
    </source>
</evidence>
<dbReference type="SMART" id="SM00490">
    <property type="entry name" value="HELICc"/>
    <property type="match status" value="1"/>
</dbReference>
<dbReference type="Pfam" id="PF00176">
    <property type="entry name" value="SNF2-rel_dom"/>
    <property type="match status" value="1"/>
</dbReference>
<feature type="compositionally biased region" description="Basic and acidic residues" evidence="2">
    <location>
        <begin position="334"/>
        <end position="373"/>
    </location>
</feature>
<evidence type="ECO:0000256" key="2">
    <source>
        <dbReference type="SAM" id="MobiDB-lite"/>
    </source>
</evidence>
<feature type="region of interest" description="Disordered" evidence="2">
    <location>
        <begin position="1282"/>
        <end position="1304"/>
    </location>
</feature>
<dbReference type="InterPro" id="IPR027417">
    <property type="entry name" value="P-loop_NTPase"/>
</dbReference>
<dbReference type="PROSITE" id="PS51194">
    <property type="entry name" value="HELICASE_CTER"/>
    <property type="match status" value="1"/>
</dbReference>
<dbReference type="GO" id="GO:0005524">
    <property type="term" value="F:ATP binding"/>
    <property type="evidence" value="ECO:0007669"/>
    <property type="project" value="InterPro"/>
</dbReference>
<dbReference type="PRINTS" id="PR00507">
    <property type="entry name" value="N12N6MTFRASE"/>
</dbReference>
<dbReference type="SUPFAM" id="SSF52540">
    <property type="entry name" value="P-loop containing nucleoside triphosphate hydrolases"/>
    <property type="match status" value="2"/>
</dbReference>
<dbReference type="InterPro" id="IPR052933">
    <property type="entry name" value="DNA_Protect_Modify"/>
</dbReference>
<proteinExistence type="predicted"/>
<dbReference type="PANTHER" id="PTHR41313">
    <property type="entry name" value="ADENINE-SPECIFIC METHYLTRANSFERASE"/>
    <property type="match status" value="1"/>
</dbReference>
<gene>
    <name evidence="4" type="ORF">KL86CLO1_11387</name>
</gene>
<dbReference type="Gene3D" id="3.40.50.300">
    <property type="entry name" value="P-loop containing nucleotide triphosphate hydrolases"/>
    <property type="match status" value="2"/>
</dbReference>
<evidence type="ECO:0000313" key="4">
    <source>
        <dbReference type="EMBL" id="SBW00768.1"/>
    </source>
</evidence>
<accession>A0A212JMY8</accession>
<feature type="compositionally biased region" description="Acidic residues" evidence="2">
    <location>
        <begin position="2898"/>
        <end position="2907"/>
    </location>
</feature>